<dbReference type="PANTHER" id="PTHR31689:SF0">
    <property type="entry name" value="DIAMINOPIMELATE EPIMERASE"/>
    <property type="match status" value="1"/>
</dbReference>
<keyword evidence="4" id="KW-1185">Reference proteome</keyword>
<dbReference type="EMBL" id="CP000155">
    <property type="protein sequence ID" value="ABC30381.1"/>
    <property type="molecule type" value="Genomic_DNA"/>
</dbReference>
<protein>
    <submittedName>
        <fullName evidence="3">Diaminopimelate epimerase</fullName>
        <ecNumber evidence="3">5.1.1.7</ecNumber>
    </submittedName>
</protein>
<reference evidence="3 4" key="1">
    <citation type="journal article" date="2005" name="Nucleic Acids Res.">
        <title>Genomic blueprint of Hahella chejuensis, a marine microbe producing an algicidal agent.</title>
        <authorList>
            <person name="Jeong H."/>
            <person name="Yim J.H."/>
            <person name="Lee C."/>
            <person name="Choi S.-H."/>
            <person name="Park Y.K."/>
            <person name="Yoon S.H."/>
            <person name="Hur C.-G."/>
            <person name="Kang H.-Y."/>
            <person name="Kim D."/>
            <person name="Lee H.H."/>
            <person name="Park K.H."/>
            <person name="Park S.-H."/>
            <person name="Park H.-S."/>
            <person name="Lee H.K."/>
            <person name="Oh T.K."/>
            <person name="Kim J.F."/>
        </authorList>
    </citation>
    <scope>NUCLEOTIDE SEQUENCE [LARGE SCALE GENOMIC DNA]</scope>
    <source>
        <strain evidence="3 4">KCTC 2396</strain>
    </source>
</reference>
<dbReference type="GO" id="GO:0008837">
    <property type="term" value="F:diaminopimelate epimerase activity"/>
    <property type="evidence" value="ECO:0007669"/>
    <property type="project" value="UniProtKB-EC"/>
</dbReference>
<dbReference type="SUPFAM" id="SSF54506">
    <property type="entry name" value="Diaminopimelate epimerase-like"/>
    <property type="match status" value="2"/>
</dbReference>
<sequence length="413" mass="46091">MFIDKNETAVAAKTVPFVKYTSCGNNFVIVDATEDSVLAEMEWSAFAPKATSTTFGIGCDNLLVVQRSNARTLDAIAKDRNYWDAKPDLSAADYVFRMFEPNGEEAACCGNGLICIADFLRRKHGVTVSNIATEIPLSSPNIISIGSLGYDGSWVNLGMPRHTPTQLVNRDSLHPLDDTIDVIEELTIQFRRDDLKPYTDASTLTIKGYLVFTGEPHLVIFPDHDFSVPELASFIFGATPEGHTPEDRRRGLGAWLVHRIGSFINSRCRHIFPDGVSVNFARIHNLDSVSNRCFERGINRETLACSTGALAVAYVVQQLFSMPITNINLLPLRCREEDPDAVINIQQTENGWVLTTKPYMLFEGQYRMQPINVVAPTANEYLMAESEARLYKQQLTLEAANSTTIRKRLMTKQ</sequence>
<dbReference type="OrthoDB" id="9805408at2"/>
<evidence type="ECO:0000256" key="2">
    <source>
        <dbReference type="ARBA" id="ARBA00023235"/>
    </source>
</evidence>
<dbReference type="Gene3D" id="3.10.310.10">
    <property type="entry name" value="Diaminopimelate Epimerase, Chain A, domain 1"/>
    <property type="match status" value="2"/>
</dbReference>
<accession>Q2SG43</accession>
<evidence type="ECO:0000313" key="4">
    <source>
        <dbReference type="Proteomes" id="UP000000238"/>
    </source>
</evidence>
<dbReference type="Proteomes" id="UP000000238">
    <property type="component" value="Chromosome"/>
</dbReference>
<comment type="similarity">
    <text evidence="1">Belongs to the diaminopimelate epimerase family.</text>
</comment>
<dbReference type="eggNOG" id="COG0253">
    <property type="taxonomic scope" value="Bacteria"/>
</dbReference>
<dbReference type="GO" id="GO:0009089">
    <property type="term" value="P:lysine biosynthetic process via diaminopimelate"/>
    <property type="evidence" value="ECO:0007669"/>
    <property type="project" value="InterPro"/>
</dbReference>
<dbReference type="STRING" id="349521.HCH_03641"/>
<dbReference type="HOGENOM" id="CLU_665266_0_0_6"/>
<keyword evidence="2 3" id="KW-0413">Isomerase</keyword>
<gene>
    <name evidence="3" type="primary">dapF2</name>
    <name evidence="3" type="ordered locus">HCH_03641</name>
</gene>
<evidence type="ECO:0000256" key="1">
    <source>
        <dbReference type="ARBA" id="ARBA00010219"/>
    </source>
</evidence>
<name>Q2SG43_HAHCH</name>
<dbReference type="GO" id="GO:0005829">
    <property type="term" value="C:cytosol"/>
    <property type="evidence" value="ECO:0007669"/>
    <property type="project" value="TreeGrafter"/>
</dbReference>
<organism evidence="3 4">
    <name type="scientific">Hahella chejuensis (strain KCTC 2396)</name>
    <dbReference type="NCBI Taxonomy" id="349521"/>
    <lineage>
        <taxon>Bacteria</taxon>
        <taxon>Pseudomonadati</taxon>
        <taxon>Pseudomonadota</taxon>
        <taxon>Gammaproteobacteria</taxon>
        <taxon>Oceanospirillales</taxon>
        <taxon>Hahellaceae</taxon>
        <taxon>Hahella</taxon>
    </lineage>
</organism>
<dbReference type="KEGG" id="hch:HCH_03641"/>
<dbReference type="Pfam" id="PF01678">
    <property type="entry name" value="DAP_epimerase"/>
    <property type="match status" value="1"/>
</dbReference>
<dbReference type="RefSeq" id="WP_011397449.1">
    <property type="nucleotide sequence ID" value="NC_007645.1"/>
</dbReference>
<dbReference type="AlphaFoldDB" id="Q2SG43"/>
<dbReference type="PANTHER" id="PTHR31689">
    <property type="entry name" value="DIAMINOPIMELATE EPIMERASE, CHLOROPLASTIC"/>
    <property type="match status" value="1"/>
</dbReference>
<evidence type="ECO:0000313" key="3">
    <source>
        <dbReference type="EMBL" id="ABC30381.1"/>
    </source>
</evidence>
<dbReference type="InterPro" id="IPR001653">
    <property type="entry name" value="DAP_epimerase_DapF"/>
</dbReference>
<proteinExistence type="inferred from homology"/>
<dbReference type="EC" id="5.1.1.7" evidence="3"/>